<reference evidence="13" key="1">
    <citation type="submission" date="2023-05" db="EMBL/GenBank/DDBJ databases">
        <authorList>
            <person name="Zhang X."/>
        </authorList>
    </citation>
    <scope>NUCLEOTIDE SEQUENCE</scope>
    <source>
        <strain evidence="13">BD1B2-1</strain>
    </source>
</reference>
<dbReference type="Gene3D" id="3.40.50.2300">
    <property type="match status" value="1"/>
</dbReference>
<dbReference type="InterPro" id="IPR003594">
    <property type="entry name" value="HATPase_dom"/>
</dbReference>
<dbReference type="Pfam" id="PF00512">
    <property type="entry name" value="HisKA"/>
    <property type="match status" value="2"/>
</dbReference>
<keyword evidence="8" id="KW-0902">Two-component regulatory system</keyword>
<dbReference type="GO" id="GO:0005524">
    <property type="term" value="F:ATP binding"/>
    <property type="evidence" value="ECO:0007669"/>
    <property type="project" value="UniProtKB-KW"/>
</dbReference>
<evidence type="ECO:0000259" key="10">
    <source>
        <dbReference type="PROSITE" id="PS50109"/>
    </source>
</evidence>
<name>A0AAE3UG62_9BACT</name>
<dbReference type="InterPro" id="IPR004358">
    <property type="entry name" value="Sig_transdc_His_kin-like_C"/>
</dbReference>
<organism evidence="13 14">
    <name type="scientific">Xanthocytophaga agilis</name>
    <dbReference type="NCBI Taxonomy" id="3048010"/>
    <lineage>
        <taxon>Bacteria</taxon>
        <taxon>Pseudomonadati</taxon>
        <taxon>Bacteroidota</taxon>
        <taxon>Cytophagia</taxon>
        <taxon>Cytophagales</taxon>
        <taxon>Rhodocytophagaceae</taxon>
        <taxon>Xanthocytophaga</taxon>
    </lineage>
</organism>
<dbReference type="NCBIfam" id="TIGR00229">
    <property type="entry name" value="sensory_box"/>
    <property type="match status" value="1"/>
</dbReference>
<protein>
    <recommendedName>
        <fullName evidence="2">histidine kinase</fullName>
        <ecNumber evidence="2">2.7.13.3</ecNumber>
    </recommendedName>
</protein>
<dbReference type="Proteomes" id="UP001232063">
    <property type="component" value="Unassembled WGS sequence"/>
</dbReference>
<dbReference type="InterPro" id="IPR036890">
    <property type="entry name" value="HATPase_C_sf"/>
</dbReference>
<feature type="domain" description="PAC" evidence="12">
    <location>
        <begin position="989"/>
        <end position="1042"/>
    </location>
</feature>
<evidence type="ECO:0000313" key="14">
    <source>
        <dbReference type="Proteomes" id="UP001232063"/>
    </source>
</evidence>
<evidence type="ECO:0000256" key="3">
    <source>
        <dbReference type="ARBA" id="ARBA00022553"/>
    </source>
</evidence>
<dbReference type="InterPro" id="IPR001789">
    <property type="entry name" value="Sig_transdc_resp-reg_receiver"/>
</dbReference>
<evidence type="ECO:0000259" key="11">
    <source>
        <dbReference type="PROSITE" id="PS50110"/>
    </source>
</evidence>
<dbReference type="Gene3D" id="3.30.450.40">
    <property type="match status" value="1"/>
</dbReference>
<dbReference type="SMART" id="SM00388">
    <property type="entry name" value="HisKA"/>
    <property type="match status" value="2"/>
</dbReference>
<dbReference type="PANTHER" id="PTHR43547">
    <property type="entry name" value="TWO-COMPONENT HISTIDINE KINASE"/>
    <property type="match status" value="1"/>
</dbReference>
<evidence type="ECO:0000256" key="9">
    <source>
        <dbReference type="PROSITE-ProRule" id="PRU00169"/>
    </source>
</evidence>
<keyword evidence="4" id="KW-0808">Transferase</keyword>
<dbReference type="InterPro" id="IPR001610">
    <property type="entry name" value="PAC"/>
</dbReference>
<dbReference type="InterPro" id="IPR029016">
    <property type="entry name" value="GAF-like_dom_sf"/>
</dbReference>
<dbReference type="EC" id="2.7.13.3" evidence="2"/>
<dbReference type="Pfam" id="PF08447">
    <property type="entry name" value="PAS_3"/>
    <property type="match status" value="1"/>
</dbReference>
<dbReference type="SMART" id="SM00091">
    <property type="entry name" value="PAS"/>
    <property type="match status" value="2"/>
</dbReference>
<dbReference type="Gene3D" id="3.30.565.10">
    <property type="entry name" value="Histidine kinase-like ATPase, C-terminal domain"/>
    <property type="match status" value="2"/>
</dbReference>
<dbReference type="SUPFAM" id="SSF55781">
    <property type="entry name" value="GAF domain-like"/>
    <property type="match status" value="1"/>
</dbReference>
<dbReference type="InterPro" id="IPR003661">
    <property type="entry name" value="HisK_dim/P_dom"/>
</dbReference>
<dbReference type="SMART" id="SM00448">
    <property type="entry name" value="REC"/>
    <property type="match status" value="1"/>
</dbReference>
<feature type="domain" description="PAC" evidence="12">
    <location>
        <begin position="1116"/>
        <end position="1168"/>
    </location>
</feature>
<proteinExistence type="predicted"/>
<keyword evidence="14" id="KW-1185">Reference proteome</keyword>
<comment type="catalytic activity">
    <reaction evidence="1">
        <text>ATP + protein L-histidine = ADP + protein N-phospho-L-histidine.</text>
        <dbReference type="EC" id="2.7.13.3"/>
    </reaction>
</comment>
<dbReference type="FunFam" id="1.10.287.130:FF:000045">
    <property type="entry name" value="Two-component system sensor histidine kinase/response regulator"/>
    <property type="match status" value="1"/>
</dbReference>
<feature type="modified residue" description="4-aspartylphosphate" evidence="9">
    <location>
        <position position="706"/>
    </location>
</feature>
<keyword evidence="5" id="KW-0547">Nucleotide-binding</keyword>
<feature type="domain" description="Response regulatory" evidence="11">
    <location>
        <begin position="658"/>
        <end position="773"/>
    </location>
</feature>
<evidence type="ECO:0000256" key="5">
    <source>
        <dbReference type="ARBA" id="ARBA00022741"/>
    </source>
</evidence>
<sequence length="1419" mass="160195">MEPLIHIAPSGVPGFLSGGGQSGQLIREYDWSKTPLGLVQTWPQSLRSALSICLNSNFPIAIYWGKELTLLYNDAWSPIPGIKHPWALGRPAIEVWPEIWQDIEPQFKKAFQGEPGGSKDALLPMQRHGYTEECYFDFTFTPIYGETGKIEGVFNAVSETTYRLISERRNTFLKRLSLHIAACKTSEDVFKKGMAFLKEASIDIPFASVYTLSADSMSSAGNDFSAGNAVLQFTTLMDKELTFQQKPWPFEQIVQSGQPLYIDTIDAYFSEVPKGYWPEKTTEGYIVPLRANSGIINGFLVCGLSARHRFDDDYQSFVEAIVSTFTAVLHTIFSLEEERQKAEALAEIDRAKTTFFSNISHEFRTPLTLLLGPIEDTLNDPATLPQNKARMEVAYRNILRMQKLVNTLLEFSRIEAGRVEGRFSRVNIGTLTEDLASVFRSAIEKAGMQLTVIQDPIVSDVYVDIDMWEKIILNLLSNAFKYSQEGTISLHIGQIGNQIQVSVADTGIGIAPDQLDKIFNRFHRIENHEGRSQEGTGIGLAMVKELVKLHHGSITVQSKVGSGSVFTITIPVGKDHLPADKIVAIDPLLEGGIIPDSAWHTGTIHSEAFVQEAWKWLPTEETLPSEEQSTENQKADDPKYLAAITGSAVSSSQSYKSQILLADDNADMREYVERLLSDRFTVLTAINGEDALQKILRFKPELVLSDIMMPKMDGFELLRQIRNHPEIKNIPVIFLSARAGEEAKVEGLDAGVDDYLVKPFSAKELIGRVSNQIRINQVRRETEQQFYQLFLQAPALINVLKGPEHRYEFFHPKNKEIFGNKDFTGMTIRQALPELQGQGIFEMLDEVYQNGKSIILNERHVDFLDENGKLVEKYLNIIYQPWYDIKGQIQGILNFALDVTETVQSRKKIEISENRFRSLIMQAPVSIAVLLGPDRIVDIVNNNYLQLIGKERESFVGKPLWDALPEVKEQGFDQLLQQVMDTGMTYTGYEQELLLLRHGKQETMYVNFIYSPLKDIDDNTIGIMVVATEVTEQVRAHRKIKESEQALNEMANAIPQLAWVAGPNLEVLYFNNRLSEFKGAEKLPDGNWTWKGMVHTEDLSRTESLWNAASRTGENFQCEHRIQLKDGTYRWHLSRGIPQRNQEGEVIKWFGTTTDIHIAREQASILEAEVKKRTLELQQLNLSLHKSNEDLQQFAHVASHDLKEPVRKIKTFTGRLQDEYSHTIPEQGKAFLEKIQTATNRMVSMVDGVLAYSKLNANEQPIEAIDLNQTLINIVTDLELLIQQKDAVITWDLLPVIQGAPVLIYQLFYNLINNSLKFSKKDQKPVISITSSFETTNGDFVRIQVADNGIGFTDDNAEKIFNTFTRLNSKDEYEGTGLGLALCKKIVERHQGSIFAISQKDQGATFIISLPVTQSQESL</sequence>
<dbReference type="Gene3D" id="1.10.287.130">
    <property type="match status" value="2"/>
</dbReference>
<evidence type="ECO:0000256" key="2">
    <source>
        <dbReference type="ARBA" id="ARBA00012438"/>
    </source>
</evidence>
<dbReference type="InterPro" id="IPR000014">
    <property type="entry name" value="PAS"/>
</dbReference>
<dbReference type="FunFam" id="3.30.565.10:FF:000037">
    <property type="entry name" value="Hybrid sensor histidine kinase/response regulator"/>
    <property type="match status" value="1"/>
</dbReference>
<dbReference type="CDD" id="cd00082">
    <property type="entry name" value="HisKA"/>
    <property type="match status" value="2"/>
</dbReference>
<gene>
    <name evidence="13" type="ORF">QNI22_15705</name>
</gene>
<accession>A0AAE3UG62</accession>
<dbReference type="InterPro" id="IPR005467">
    <property type="entry name" value="His_kinase_dom"/>
</dbReference>
<dbReference type="SUPFAM" id="SSF52172">
    <property type="entry name" value="CheY-like"/>
    <property type="match status" value="1"/>
</dbReference>
<dbReference type="Gene3D" id="3.30.450.20">
    <property type="entry name" value="PAS domain"/>
    <property type="match status" value="4"/>
</dbReference>
<dbReference type="CDD" id="cd16922">
    <property type="entry name" value="HATPase_EvgS-ArcB-TorS-like"/>
    <property type="match status" value="1"/>
</dbReference>
<keyword evidence="7 13" id="KW-0067">ATP-binding</keyword>
<evidence type="ECO:0000313" key="13">
    <source>
        <dbReference type="EMBL" id="MDJ1502112.1"/>
    </source>
</evidence>
<dbReference type="Pfam" id="PF08448">
    <property type="entry name" value="PAS_4"/>
    <property type="match status" value="2"/>
</dbReference>
<dbReference type="CDD" id="cd17574">
    <property type="entry name" value="REC_OmpR"/>
    <property type="match status" value="1"/>
</dbReference>
<dbReference type="InterPro" id="IPR036097">
    <property type="entry name" value="HisK_dim/P_sf"/>
</dbReference>
<evidence type="ECO:0000256" key="4">
    <source>
        <dbReference type="ARBA" id="ARBA00022679"/>
    </source>
</evidence>
<evidence type="ECO:0000256" key="7">
    <source>
        <dbReference type="ARBA" id="ARBA00022840"/>
    </source>
</evidence>
<dbReference type="PROSITE" id="PS50109">
    <property type="entry name" value="HIS_KIN"/>
    <property type="match status" value="2"/>
</dbReference>
<dbReference type="PROSITE" id="PS50113">
    <property type="entry name" value="PAC"/>
    <property type="match status" value="3"/>
</dbReference>
<dbReference type="GO" id="GO:0000155">
    <property type="term" value="F:phosphorelay sensor kinase activity"/>
    <property type="evidence" value="ECO:0007669"/>
    <property type="project" value="InterPro"/>
</dbReference>
<keyword evidence="6" id="KW-0418">Kinase</keyword>
<dbReference type="Pfam" id="PF02518">
    <property type="entry name" value="HATPase_c"/>
    <property type="match status" value="2"/>
</dbReference>
<evidence type="ECO:0000256" key="8">
    <source>
        <dbReference type="ARBA" id="ARBA00023012"/>
    </source>
</evidence>
<dbReference type="PANTHER" id="PTHR43547:SF2">
    <property type="entry name" value="HYBRID SIGNAL TRANSDUCTION HISTIDINE KINASE C"/>
    <property type="match status" value="1"/>
</dbReference>
<dbReference type="SUPFAM" id="SSF55874">
    <property type="entry name" value="ATPase domain of HSP90 chaperone/DNA topoisomerase II/histidine kinase"/>
    <property type="match status" value="2"/>
</dbReference>
<evidence type="ECO:0000259" key="12">
    <source>
        <dbReference type="PROSITE" id="PS50113"/>
    </source>
</evidence>
<dbReference type="InterPro" id="IPR013656">
    <property type="entry name" value="PAS_4"/>
</dbReference>
<dbReference type="FunFam" id="3.30.565.10:FF:000006">
    <property type="entry name" value="Sensor histidine kinase WalK"/>
    <property type="match status" value="1"/>
</dbReference>
<keyword evidence="3 9" id="KW-0597">Phosphoprotein</keyword>
<feature type="domain" description="PAC" evidence="12">
    <location>
        <begin position="857"/>
        <end position="911"/>
    </location>
</feature>
<dbReference type="InterPro" id="IPR035965">
    <property type="entry name" value="PAS-like_dom_sf"/>
</dbReference>
<dbReference type="PROSITE" id="PS50110">
    <property type="entry name" value="RESPONSE_REGULATORY"/>
    <property type="match status" value="1"/>
</dbReference>
<feature type="domain" description="Histidine kinase" evidence="10">
    <location>
        <begin position="1197"/>
        <end position="1414"/>
    </location>
</feature>
<dbReference type="CDD" id="cd00130">
    <property type="entry name" value="PAS"/>
    <property type="match status" value="2"/>
</dbReference>
<evidence type="ECO:0000256" key="6">
    <source>
        <dbReference type="ARBA" id="ARBA00022777"/>
    </source>
</evidence>
<dbReference type="RefSeq" id="WP_314511967.1">
    <property type="nucleotide sequence ID" value="NZ_JASJOU010000004.1"/>
</dbReference>
<dbReference type="SMART" id="SM00387">
    <property type="entry name" value="HATPase_c"/>
    <property type="match status" value="2"/>
</dbReference>
<dbReference type="InterPro" id="IPR013655">
    <property type="entry name" value="PAS_fold_3"/>
</dbReference>
<dbReference type="SUPFAM" id="SSF55785">
    <property type="entry name" value="PYP-like sensor domain (PAS domain)"/>
    <property type="match status" value="4"/>
</dbReference>
<feature type="domain" description="Histidine kinase" evidence="10">
    <location>
        <begin position="358"/>
        <end position="574"/>
    </location>
</feature>
<dbReference type="InterPro" id="IPR011006">
    <property type="entry name" value="CheY-like_superfamily"/>
</dbReference>
<comment type="caution">
    <text evidence="13">The sequence shown here is derived from an EMBL/GenBank/DDBJ whole genome shotgun (WGS) entry which is preliminary data.</text>
</comment>
<dbReference type="EMBL" id="JASJOU010000004">
    <property type="protein sequence ID" value="MDJ1502112.1"/>
    <property type="molecule type" value="Genomic_DNA"/>
</dbReference>
<dbReference type="FunFam" id="3.30.450.20:FF:000099">
    <property type="entry name" value="Sensory box sensor histidine kinase"/>
    <property type="match status" value="1"/>
</dbReference>
<dbReference type="SMART" id="SM00086">
    <property type="entry name" value="PAC"/>
    <property type="match status" value="2"/>
</dbReference>
<dbReference type="InterPro" id="IPR000700">
    <property type="entry name" value="PAS-assoc_C"/>
</dbReference>
<dbReference type="Pfam" id="PF00072">
    <property type="entry name" value="Response_reg"/>
    <property type="match status" value="1"/>
</dbReference>
<dbReference type="PRINTS" id="PR00344">
    <property type="entry name" value="BCTRLSENSOR"/>
</dbReference>
<evidence type="ECO:0000256" key="1">
    <source>
        <dbReference type="ARBA" id="ARBA00000085"/>
    </source>
</evidence>
<dbReference type="SUPFAM" id="SSF47384">
    <property type="entry name" value="Homodimeric domain of signal transducing histidine kinase"/>
    <property type="match status" value="2"/>
</dbReference>